<feature type="transmembrane region" description="Helical" evidence="6">
    <location>
        <begin position="16"/>
        <end position="34"/>
    </location>
</feature>
<proteinExistence type="predicted"/>
<comment type="subcellular location">
    <subcellularLocation>
        <location evidence="1">Cell membrane</location>
        <topology evidence="1">Multi-pass membrane protein</topology>
    </subcellularLocation>
</comment>
<evidence type="ECO:0000313" key="10">
    <source>
        <dbReference type="Proteomes" id="UP000594001"/>
    </source>
</evidence>
<evidence type="ECO:0000259" key="7">
    <source>
        <dbReference type="Pfam" id="PF03772"/>
    </source>
</evidence>
<feature type="transmembrane region" description="Helical" evidence="6">
    <location>
        <begin position="61"/>
        <end position="80"/>
    </location>
</feature>
<evidence type="ECO:0000313" key="9">
    <source>
        <dbReference type="EMBL" id="QOL20196.1"/>
    </source>
</evidence>
<dbReference type="AlphaFoldDB" id="A0A7L9RUG3"/>
<dbReference type="PANTHER" id="PTHR30619">
    <property type="entry name" value="DNA INTERNALIZATION/COMPETENCE PROTEIN COMEC/REC2"/>
    <property type="match status" value="1"/>
</dbReference>
<keyword evidence="2" id="KW-1003">Cell membrane</keyword>
<feature type="transmembrane region" description="Helical" evidence="6">
    <location>
        <begin position="491"/>
        <end position="513"/>
    </location>
</feature>
<dbReference type="InterPro" id="IPR004477">
    <property type="entry name" value="ComEC_N"/>
</dbReference>
<feature type="transmembrane region" description="Helical" evidence="6">
    <location>
        <begin position="40"/>
        <end position="56"/>
    </location>
</feature>
<dbReference type="NCBIfam" id="TIGR00360">
    <property type="entry name" value="ComEC_N-term"/>
    <property type="match status" value="1"/>
</dbReference>
<evidence type="ECO:0000256" key="5">
    <source>
        <dbReference type="ARBA" id="ARBA00023136"/>
    </source>
</evidence>
<dbReference type="KEGG" id="pbal:CPBP_00977"/>
<feature type="transmembrane region" description="Helical" evidence="6">
    <location>
        <begin position="402"/>
        <end position="426"/>
    </location>
</feature>
<dbReference type="GO" id="GO:0005886">
    <property type="term" value="C:plasma membrane"/>
    <property type="evidence" value="ECO:0007669"/>
    <property type="project" value="UniProtKB-SubCell"/>
</dbReference>
<keyword evidence="5 6" id="KW-0472">Membrane</keyword>
<evidence type="ECO:0000256" key="4">
    <source>
        <dbReference type="ARBA" id="ARBA00022989"/>
    </source>
</evidence>
<keyword evidence="4 6" id="KW-1133">Transmembrane helix</keyword>
<evidence type="ECO:0000259" key="8">
    <source>
        <dbReference type="Pfam" id="PF13567"/>
    </source>
</evidence>
<reference evidence="9 10" key="1">
    <citation type="submission" date="2020-06" db="EMBL/GenBank/DDBJ databases">
        <title>The endosymbiont of the kinetoplastid Bodo saltans is a Paracaedibacter-like alpha-proteobacterium possessing a putative toxin-antitoxin system.</title>
        <authorList>
            <person name="Midha S."/>
            <person name="Rigden D.J."/>
            <person name="Siozios S."/>
            <person name="Hurst G.D.D."/>
            <person name="Jackson A.P."/>
        </authorList>
    </citation>
    <scope>NUCLEOTIDE SEQUENCE [LARGE SCALE GENOMIC DNA]</scope>
    <source>
        <strain evidence="9">Lake Konstanz</strain>
    </source>
</reference>
<keyword evidence="3 6" id="KW-0812">Transmembrane</keyword>
<name>A0A7L9RUG3_9PROT</name>
<dbReference type="InterPro" id="IPR025405">
    <property type="entry name" value="DUF4131"/>
</dbReference>
<feature type="transmembrane region" description="Helical" evidence="6">
    <location>
        <begin position="254"/>
        <end position="277"/>
    </location>
</feature>
<keyword evidence="10" id="KW-1185">Reference proteome</keyword>
<protein>
    <submittedName>
        <fullName evidence="9">ComE operon protein 3</fullName>
    </submittedName>
</protein>
<feature type="transmembrane region" description="Helical" evidence="6">
    <location>
        <begin position="362"/>
        <end position="381"/>
    </location>
</feature>
<evidence type="ECO:0000256" key="6">
    <source>
        <dbReference type="SAM" id="Phobius"/>
    </source>
</evidence>
<sequence length="677" mass="76594">MLKLKMSVWLHDRDRWFLWSPILFGLGIHCYFSGLIMNSAQIYWIIGLGIAIFAIGRKSLWAYAGLGIICIGLGIFASSYKTTDIASHYTKLDSEWGGRIRATVKNIDVMDGQIRLLLDDVKGKDRSFNRIRVNFRHKKDRLNETMMSKLRPGVQIRAYVRLTPIPPRETPLNYDFQFWSFFQGVEATGFGGTSSIWVYEPKEEFGVFEQLRYTITKKMRDEGLGQPGEIAIALTTGYVSGISKSIRDDFAGSGIAHILAISGLHLSLIGGMMFLIFRRGLGFSTKIALHWPLKKIAAALAILCSYFYLKISGEGIPTIRSFIMFSLIMGGIIWDRDPISLRSVAWAALVVLVLRPESMYSPSFQMSFAAVIWLIGTYEYFRERSWNMYAKKDTPWYKKFAVYIAGSALSSLIASMATLPFIMHTFHRFSWHSIEANLIAIPLMSFWIMPLAILVVIGMPFGLHGIPLLVMSWGCQVLMQLANTINSWPGTYVPVGVRSGWFMTLILAGSFWWLIWTHRWRWLGIPAVIFAFFLPKKDIFLMASNDQSRIGIMAGESVLLTPTGRPNFVSQDWKGIAGLPDLIKLSKAHSQWITPTNWGWMIQPFVKNKQFNVAVITDINHPAEKDAIVSVIGFPKVKSVIMHDGTIIKGGCALWKDSDGSVKILQETEDKSKFPWR</sequence>
<organism evidence="9 10">
    <name type="scientific">Candidatus Bodocaedibacter vickermanii</name>
    <dbReference type="NCBI Taxonomy" id="2741701"/>
    <lineage>
        <taxon>Bacteria</taxon>
        <taxon>Pseudomonadati</taxon>
        <taxon>Pseudomonadota</taxon>
        <taxon>Alphaproteobacteria</taxon>
        <taxon>Holosporales</taxon>
        <taxon>Candidatus Paracaedibacteraceae</taxon>
        <taxon>Candidatus Bodocaedibacter</taxon>
    </lineage>
</organism>
<feature type="transmembrane region" description="Helical" evidence="6">
    <location>
        <begin position="446"/>
        <end position="470"/>
    </location>
</feature>
<feature type="transmembrane region" description="Helical" evidence="6">
    <location>
        <begin position="315"/>
        <end position="334"/>
    </location>
</feature>
<dbReference type="InterPro" id="IPR052159">
    <property type="entry name" value="Competence_DNA_uptake"/>
</dbReference>
<evidence type="ECO:0000256" key="1">
    <source>
        <dbReference type="ARBA" id="ARBA00004651"/>
    </source>
</evidence>
<feature type="transmembrane region" description="Helical" evidence="6">
    <location>
        <begin position="289"/>
        <end position="309"/>
    </location>
</feature>
<feature type="domain" description="DUF4131" evidence="8">
    <location>
        <begin position="44"/>
        <end position="192"/>
    </location>
</feature>
<dbReference type="EMBL" id="CP054719">
    <property type="protein sequence ID" value="QOL20196.1"/>
    <property type="molecule type" value="Genomic_DNA"/>
</dbReference>
<feature type="domain" description="ComEC/Rec2-related protein" evidence="7">
    <location>
        <begin position="234"/>
        <end position="519"/>
    </location>
</feature>
<gene>
    <name evidence="9" type="primary">comEC</name>
    <name evidence="9" type="ORF">CPBP_00977</name>
</gene>
<evidence type="ECO:0000256" key="3">
    <source>
        <dbReference type="ARBA" id="ARBA00022692"/>
    </source>
</evidence>
<dbReference type="Proteomes" id="UP000594001">
    <property type="component" value="Chromosome"/>
</dbReference>
<dbReference type="Pfam" id="PF03772">
    <property type="entry name" value="Competence"/>
    <property type="match status" value="1"/>
</dbReference>
<evidence type="ECO:0000256" key="2">
    <source>
        <dbReference type="ARBA" id="ARBA00022475"/>
    </source>
</evidence>
<dbReference type="PANTHER" id="PTHR30619:SF1">
    <property type="entry name" value="RECOMBINATION PROTEIN 2"/>
    <property type="match status" value="1"/>
</dbReference>
<dbReference type="Pfam" id="PF13567">
    <property type="entry name" value="DUF4131"/>
    <property type="match status" value="1"/>
</dbReference>
<accession>A0A7L9RUG3</accession>